<feature type="region of interest" description="Disordered" evidence="1">
    <location>
        <begin position="75"/>
        <end position="126"/>
    </location>
</feature>
<dbReference type="GO" id="GO:0016787">
    <property type="term" value="F:hydrolase activity"/>
    <property type="evidence" value="ECO:0007669"/>
    <property type="project" value="InterPro"/>
</dbReference>
<feature type="compositionally biased region" description="Acidic residues" evidence="1">
    <location>
        <begin position="215"/>
        <end position="224"/>
    </location>
</feature>
<protein>
    <submittedName>
        <fullName evidence="3">Lysophospholipase II</fullName>
    </submittedName>
</protein>
<evidence type="ECO:0000256" key="1">
    <source>
        <dbReference type="SAM" id="MobiDB-lite"/>
    </source>
</evidence>
<dbReference type="STRING" id="503106.A0A218ZFH2"/>
<evidence type="ECO:0000313" key="4">
    <source>
        <dbReference type="Proteomes" id="UP000242519"/>
    </source>
</evidence>
<dbReference type="Pfam" id="PF02230">
    <property type="entry name" value="Abhydrolase_2"/>
    <property type="match status" value="1"/>
</dbReference>
<dbReference type="Gene3D" id="3.40.50.1820">
    <property type="entry name" value="alpha/beta hydrolase"/>
    <property type="match status" value="1"/>
</dbReference>
<name>A0A218ZFH2_9HELO</name>
<dbReference type="InterPro" id="IPR003140">
    <property type="entry name" value="PLipase/COase/thioEstase"/>
</dbReference>
<accession>A0A218ZFH2</accession>
<evidence type="ECO:0000313" key="3">
    <source>
        <dbReference type="EMBL" id="OWP06738.1"/>
    </source>
</evidence>
<feature type="region of interest" description="Disordered" evidence="1">
    <location>
        <begin position="1"/>
        <end position="20"/>
    </location>
</feature>
<dbReference type="InterPro" id="IPR029058">
    <property type="entry name" value="AB_hydrolase_fold"/>
</dbReference>
<feature type="region of interest" description="Disordered" evidence="1">
    <location>
        <begin position="196"/>
        <end position="224"/>
    </location>
</feature>
<evidence type="ECO:0000259" key="2">
    <source>
        <dbReference type="Pfam" id="PF02230"/>
    </source>
</evidence>
<feature type="compositionally biased region" description="Basic and acidic residues" evidence="1">
    <location>
        <begin position="196"/>
        <end position="206"/>
    </location>
</feature>
<dbReference type="OrthoDB" id="2418081at2759"/>
<feature type="compositionally biased region" description="Pro residues" evidence="1">
    <location>
        <begin position="84"/>
        <end position="110"/>
    </location>
</feature>
<sequence>MGPQQKPPRSVEARNATTQNPATLIFGHGYGADADGFISTCSSSKDSKAIMWVLNEQPQTLLLLSSRLTDSLPNPNYPINRLHPLPPPQARPHPSPSSPSALPPPHPANLPPDTEDSDESESESEIWDSVDYIDAEVSRGVPAHRIVAGGLSQGCAVSLVLGRAARYRGQLGGRRGGLERVFAHGATGVERARGVEKGERAARGDGEGVLGAWDEGYDGSGEDV</sequence>
<dbReference type="InParanoid" id="A0A218ZFH2"/>
<proteinExistence type="predicted"/>
<keyword evidence="4" id="KW-1185">Reference proteome</keyword>
<dbReference type="Proteomes" id="UP000242519">
    <property type="component" value="Unassembled WGS sequence"/>
</dbReference>
<feature type="domain" description="Phospholipase/carboxylesterase/thioesterase" evidence="2">
    <location>
        <begin position="118"/>
        <end position="165"/>
    </location>
</feature>
<organism evidence="3 4">
    <name type="scientific">Diplocarpon coronariae</name>
    <dbReference type="NCBI Taxonomy" id="2795749"/>
    <lineage>
        <taxon>Eukaryota</taxon>
        <taxon>Fungi</taxon>
        <taxon>Dikarya</taxon>
        <taxon>Ascomycota</taxon>
        <taxon>Pezizomycotina</taxon>
        <taxon>Leotiomycetes</taxon>
        <taxon>Helotiales</taxon>
        <taxon>Drepanopezizaceae</taxon>
        <taxon>Diplocarpon</taxon>
    </lineage>
</organism>
<dbReference type="EMBL" id="MZNU01000036">
    <property type="protein sequence ID" value="OWP06738.1"/>
    <property type="molecule type" value="Genomic_DNA"/>
</dbReference>
<feature type="compositionally biased region" description="Acidic residues" evidence="1">
    <location>
        <begin position="113"/>
        <end position="126"/>
    </location>
</feature>
<comment type="caution">
    <text evidence="3">The sequence shown here is derived from an EMBL/GenBank/DDBJ whole genome shotgun (WGS) entry which is preliminary data.</text>
</comment>
<dbReference type="AlphaFoldDB" id="A0A218ZFH2"/>
<dbReference type="SUPFAM" id="SSF53474">
    <property type="entry name" value="alpha/beta-Hydrolases"/>
    <property type="match status" value="1"/>
</dbReference>
<reference evidence="3 4" key="1">
    <citation type="submission" date="2017-04" db="EMBL/GenBank/DDBJ databases">
        <title>Draft genome sequence of Marssonina coronaria NL1: causal agent of apple blotch.</title>
        <authorList>
            <person name="Cheng Q."/>
        </authorList>
    </citation>
    <scope>NUCLEOTIDE SEQUENCE [LARGE SCALE GENOMIC DNA]</scope>
    <source>
        <strain evidence="3 4">NL1</strain>
    </source>
</reference>
<gene>
    <name evidence="3" type="ORF">B2J93_3</name>
</gene>